<dbReference type="NCBIfam" id="NF007113">
    <property type="entry name" value="PRK09562.1"/>
    <property type="match status" value="1"/>
</dbReference>
<dbReference type="GO" id="GO:0046047">
    <property type="term" value="P:TTP catabolic process"/>
    <property type="evidence" value="ECO:0007669"/>
    <property type="project" value="TreeGrafter"/>
</dbReference>
<dbReference type="AlphaFoldDB" id="A0A345C068"/>
<dbReference type="Proteomes" id="UP000252100">
    <property type="component" value="Chromosome"/>
</dbReference>
<dbReference type="KEGG" id="rue:DT065_11575"/>
<accession>A0A345C068</accession>
<dbReference type="InterPro" id="IPR011551">
    <property type="entry name" value="NTP_PyrPHydrolase_MazG"/>
</dbReference>
<dbReference type="GO" id="GO:0008168">
    <property type="term" value="F:methyltransferase activity"/>
    <property type="evidence" value="ECO:0007669"/>
    <property type="project" value="InterPro"/>
</dbReference>
<dbReference type="InterPro" id="IPR035013">
    <property type="entry name" value="YabN_N"/>
</dbReference>
<dbReference type="GO" id="GO:0046061">
    <property type="term" value="P:dATP catabolic process"/>
    <property type="evidence" value="ECO:0007669"/>
    <property type="project" value="TreeGrafter"/>
</dbReference>
<evidence type="ECO:0000259" key="1">
    <source>
        <dbReference type="Pfam" id="PF00590"/>
    </source>
</evidence>
<gene>
    <name evidence="3" type="ORF">DT065_11575</name>
</gene>
<dbReference type="NCBIfam" id="TIGR00444">
    <property type="entry name" value="mazG"/>
    <property type="match status" value="1"/>
</dbReference>
<keyword evidence="3" id="KW-0378">Hydrolase</keyword>
<dbReference type="GO" id="GO:0046076">
    <property type="term" value="P:dTTP catabolic process"/>
    <property type="evidence" value="ECO:0007669"/>
    <property type="project" value="TreeGrafter"/>
</dbReference>
<dbReference type="InterPro" id="IPR048011">
    <property type="entry name" value="NTP-PPase_MazG-like_C"/>
</dbReference>
<dbReference type="GO" id="GO:0046081">
    <property type="term" value="P:dUTP catabolic process"/>
    <property type="evidence" value="ECO:0007669"/>
    <property type="project" value="TreeGrafter"/>
</dbReference>
<dbReference type="Pfam" id="PF03819">
    <property type="entry name" value="MazG"/>
    <property type="match status" value="1"/>
</dbReference>
<dbReference type="Gene3D" id="1.10.287.1080">
    <property type="entry name" value="MazG-like"/>
    <property type="match status" value="2"/>
</dbReference>
<dbReference type="Gene3D" id="3.40.1010.10">
    <property type="entry name" value="Cobalt-precorrin-4 Transmethylase, Domain 1"/>
    <property type="match status" value="1"/>
</dbReference>
<dbReference type="InterPro" id="IPR021130">
    <property type="entry name" value="PRib-ATP_PPHydrolase-like"/>
</dbReference>
<sequence length="512" mass="58263">MLYWSSGSSRLKEGRYFVKDTKKPEIEIIGLGPGSLGQLTLDVYKRLKDGGMAYARTTRHPVIAELQSEGVEFEAFDAIYEAHDTFPPIYEGIVEALLGAAAAAPRERIRYVVPGHPLVAEETVQLLLTAEAEGRASIDMVGGASFLDPVFSALRIDPNDGFQLLDATNLTADDLLLTQHLIISQLYDGFVASEVKLTLMEHFPDDYEVTLVQAAGSPDEKVTTLPLYALDREMNVSNLTVLYVPPVPDESYLSHTFTRLREVIRVLRGPDGCPWDRKQTHVTLKRFLLEEAYEVLDAIDEEDDEHLIEELGDVLLQVFLHAQIGEDEGYFNMDDVIAGLTEKMIRRHPHVFHEKIEGDRPEDVELRWDKIKEMEKKDQTPASFFDDVPSSMPALMTALELQKKAAKAGFQWGEDAPMWEKLEEEIAEWKEALTEHNHEEAKKEFGDVLFILANLARFFKIQPEEALLMTNRTFIRRFQYIEAQLKENGKTPETSDLTEMDRYWDEAKRKGI</sequence>
<dbReference type="CDD" id="cd11529">
    <property type="entry name" value="NTP-PPase_MazG_Cterm"/>
    <property type="match status" value="1"/>
</dbReference>
<dbReference type="CDD" id="cd11723">
    <property type="entry name" value="YabN_N_like"/>
    <property type="match status" value="1"/>
</dbReference>
<dbReference type="InterPro" id="IPR035996">
    <property type="entry name" value="4pyrrol_Methylase_sf"/>
</dbReference>
<evidence type="ECO:0000313" key="3">
    <source>
        <dbReference type="EMBL" id="AXF56599.1"/>
    </source>
</evidence>
<dbReference type="InterPro" id="IPR004518">
    <property type="entry name" value="MazG-like_dom"/>
</dbReference>
<proteinExistence type="predicted"/>
<dbReference type="Pfam" id="PF00590">
    <property type="entry name" value="TP_methylase"/>
    <property type="match status" value="1"/>
</dbReference>
<reference evidence="3 4" key="1">
    <citation type="journal article" date="2018" name="J. Microbiol.">
        <title>Salicibibacter kimchii gen. nov., sp. nov., a moderately halophilic and alkalitolerant bacterium in the family Bacillaceae, isolated from kimchi.</title>
        <authorList>
            <person name="Jang J.Y."/>
            <person name="Oh Y.J."/>
            <person name="Lim S.K."/>
            <person name="Park H.K."/>
            <person name="Lee C."/>
            <person name="Kim J.Y."/>
            <person name="Lee M.A."/>
            <person name="Choi H.J."/>
        </authorList>
    </citation>
    <scope>NUCLEOTIDE SEQUENCE [LARGE SCALE GENOMIC DNA]</scope>
    <source>
        <strain evidence="3 4">NKC1-1</strain>
    </source>
</reference>
<feature type="domain" description="Tetrapyrrole methylase" evidence="1">
    <location>
        <begin position="28"/>
        <end position="230"/>
    </location>
</feature>
<evidence type="ECO:0000259" key="2">
    <source>
        <dbReference type="Pfam" id="PF03819"/>
    </source>
</evidence>
<dbReference type="SUPFAM" id="SSF101386">
    <property type="entry name" value="all-alpha NTP pyrophosphatases"/>
    <property type="match status" value="2"/>
</dbReference>
<dbReference type="InterPro" id="IPR000878">
    <property type="entry name" value="4pyrrol_Mease"/>
</dbReference>
<dbReference type="InterPro" id="IPR014777">
    <property type="entry name" value="4pyrrole_Mease_sub1"/>
</dbReference>
<feature type="domain" description="NTP pyrophosphohydrolase MazG-like" evidence="2">
    <location>
        <begin position="279"/>
        <end position="352"/>
    </location>
</feature>
<keyword evidence="4" id="KW-1185">Reference proteome</keyword>
<dbReference type="PANTHER" id="PTHR30522:SF0">
    <property type="entry name" value="NUCLEOSIDE TRIPHOSPHATE PYROPHOSPHOHYDROLASE"/>
    <property type="match status" value="1"/>
</dbReference>
<dbReference type="FunFam" id="1.10.287.1080:FF:000003">
    <property type="entry name" value="Nucleoside triphosphate pyrophosphohydrolase"/>
    <property type="match status" value="1"/>
</dbReference>
<dbReference type="SUPFAM" id="SSF53790">
    <property type="entry name" value="Tetrapyrrole methylase"/>
    <property type="match status" value="1"/>
</dbReference>
<dbReference type="GO" id="GO:0006950">
    <property type="term" value="P:response to stress"/>
    <property type="evidence" value="ECO:0007669"/>
    <property type="project" value="UniProtKB-ARBA"/>
</dbReference>
<dbReference type="Pfam" id="PF01503">
    <property type="entry name" value="PRA-PH"/>
    <property type="match status" value="1"/>
</dbReference>
<dbReference type="EMBL" id="CP031092">
    <property type="protein sequence ID" value="AXF56599.1"/>
    <property type="molecule type" value="Genomic_DNA"/>
</dbReference>
<dbReference type="GO" id="GO:0047429">
    <property type="term" value="F:nucleoside triphosphate diphosphatase activity"/>
    <property type="evidence" value="ECO:0007669"/>
    <property type="project" value="InterPro"/>
</dbReference>
<protein>
    <submittedName>
        <fullName evidence="3">Nucleoside triphosphate pyrophosphohydrolase</fullName>
    </submittedName>
</protein>
<name>A0A345C068_9BACI</name>
<dbReference type="PIRSF" id="PIRSF002845">
    <property type="entry name" value="Ttrprl_mtas_MazG"/>
    <property type="match status" value="1"/>
</dbReference>
<dbReference type="InterPro" id="IPR048015">
    <property type="entry name" value="NTP-PPase_MazG-like_N"/>
</dbReference>
<evidence type="ECO:0000313" key="4">
    <source>
        <dbReference type="Proteomes" id="UP000252100"/>
    </source>
</evidence>
<dbReference type="OrthoDB" id="9808939at2"/>
<dbReference type="GO" id="GO:0006203">
    <property type="term" value="P:dGTP catabolic process"/>
    <property type="evidence" value="ECO:0007669"/>
    <property type="project" value="TreeGrafter"/>
</dbReference>
<organism evidence="3 4">
    <name type="scientific">Salicibibacter kimchii</name>
    <dbReference type="NCBI Taxonomy" id="2099786"/>
    <lineage>
        <taxon>Bacteria</taxon>
        <taxon>Bacillati</taxon>
        <taxon>Bacillota</taxon>
        <taxon>Bacilli</taxon>
        <taxon>Bacillales</taxon>
        <taxon>Bacillaceae</taxon>
        <taxon>Salicibibacter</taxon>
    </lineage>
</organism>
<dbReference type="GO" id="GO:0046052">
    <property type="term" value="P:UTP catabolic process"/>
    <property type="evidence" value="ECO:0007669"/>
    <property type="project" value="TreeGrafter"/>
</dbReference>
<dbReference type="PANTHER" id="PTHR30522">
    <property type="entry name" value="NUCLEOSIDE TRIPHOSPHATE PYROPHOSPHOHYDROLASE"/>
    <property type="match status" value="1"/>
</dbReference>
<dbReference type="FunFam" id="1.10.287.1080:FF:000001">
    <property type="entry name" value="Nucleoside triphosphate pyrophosphohydrolase"/>
    <property type="match status" value="1"/>
</dbReference>
<dbReference type="CDD" id="cd11528">
    <property type="entry name" value="NTP-PPase_MazG_Nterm"/>
    <property type="match status" value="1"/>
</dbReference>
<dbReference type="InterPro" id="IPR024180">
    <property type="entry name" value="Tetrapyrrole_Mease/MazG_pred"/>
</dbReference>